<dbReference type="CDD" id="cd20265">
    <property type="entry name" value="Complex1_LYR_ETFRF1_LYRM5"/>
    <property type="match status" value="1"/>
</dbReference>
<dbReference type="GO" id="GO:0090324">
    <property type="term" value="P:negative regulation of oxidative phosphorylation"/>
    <property type="evidence" value="ECO:0007669"/>
    <property type="project" value="InterPro"/>
</dbReference>
<dbReference type="AlphaFoldDB" id="A0A4Y2HUS6"/>
<dbReference type="PANTHER" id="PTHR20929">
    <property type="entry name" value="LUNG ADENOMA SUSCEPTIBILITY 1-RELATED"/>
    <property type="match status" value="1"/>
</dbReference>
<dbReference type="GO" id="GO:0048487">
    <property type="term" value="F:beta-tubulin binding"/>
    <property type="evidence" value="ECO:0007669"/>
    <property type="project" value="TreeGrafter"/>
</dbReference>
<accession>A0A4Y2HUS6</accession>
<dbReference type="Pfam" id="PF05347">
    <property type="entry name" value="Complex1_LYR"/>
    <property type="match status" value="1"/>
</dbReference>
<evidence type="ECO:0000259" key="3">
    <source>
        <dbReference type="Pfam" id="PF15927"/>
    </source>
</evidence>
<reference evidence="4 5" key="1">
    <citation type="journal article" date="2019" name="Sci. Rep.">
        <title>Orb-weaving spider Araneus ventricosus genome elucidates the spidroin gene catalogue.</title>
        <authorList>
            <person name="Kono N."/>
            <person name="Nakamura H."/>
            <person name="Ohtoshi R."/>
            <person name="Moran D.A.P."/>
            <person name="Shinohara A."/>
            <person name="Yoshida Y."/>
            <person name="Fujiwara M."/>
            <person name="Mori M."/>
            <person name="Tomita M."/>
            <person name="Arakawa K."/>
        </authorList>
    </citation>
    <scope>NUCLEOTIDE SEQUENCE [LARGE SCALE GENOMIC DNA]</scope>
</reference>
<feature type="domain" description="IC97/Casc1 N-terminal" evidence="3">
    <location>
        <begin position="89"/>
        <end position="290"/>
    </location>
</feature>
<dbReference type="EMBL" id="BGPR01002185">
    <property type="protein sequence ID" value="GBM69237.1"/>
    <property type="molecule type" value="Genomic_DNA"/>
</dbReference>
<dbReference type="OrthoDB" id="10258445at2759"/>
<evidence type="ECO:0000313" key="5">
    <source>
        <dbReference type="Proteomes" id="UP000499080"/>
    </source>
</evidence>
<proteinExistence type="inferred from homology"/>
<gene>
    <name evidence="4" type="primary">casc1_0</name>
    <name evidence="4" type="ORF">AVEN_210455_1</name>
</gene>
<name>A0A4Y2HUS6_ARAVE</name>
<dbReference type="PANTHER" id="PTHR20929:SF11">
    <property type="entry name" value="DYNEIN AXONEMAL INTERMEDIATE CHAIN 7"/>
    <property type="match status" value="1"/>
</dbReference>
<comment type="caution">
    <text evidence="4">The sequence shown here is derived from an EMBL/GenBank/DDBJ whole genome shotgun (WGS) entry which is preliminary data.</text>
</comment>
<dbReference type="InterPro" id="IPR008011">
    <property type="entry name" value="Complex1_LYR_dom"/>
</dbReference>
<dbReference type="InterPro" id="IPR023247">
    <property type="entry name" value="IC97/Dnai7-like"/>
</dbReference>
<dbReference type="PRINTS" id="PR02043">
    <property type="entry name" value="CANCERSCCP1"/>
</dbReference>
<evidence type="ECO:0000313" key="4">
    <source>
        <dbReference type="EMBL" id="GBM69237.1"/>
    </source>
</evidence>
<sequence length="381" mass="44872">MSSTRSKVIHLYKNLLFLGREYPKGYDYFKIRLKEAFMKNKDVKETHQIELLLARGHRAEFNLESKHGRLYRPRKKSIGKRSKAEKAILKKEKEQQQLEAIEIEKSVEPEVIHTAAPAVIQQDFKSKEKEHHELVSLFSNLNTLYKNKKYLKWEDKCWYNYVYKCREIKPLILPEVNAYLTELDEDDACDIMQVFDDCRKSEQMCEDIKHALLECPDITPKTQKSWIQSIKNLQFMMRKKMDLATFRILRAANEHINDETFNMEFGVTDQSSNQPRFSFCLWGNLTKNLRHKGMNLPSTGFSFELPPELLKMSCAVRIWHSMFDNVTPTFCESSVPCTWQLGEVIVKDGVREFFSNAGSEEARRFALFRLGYAIWRKIKQP</sequence>
<evidence type="ECO:0000256" key="1">
    <source>
        <dbReference type="ARBA" id="ARBA00024332"/>
    </source>
</evidence>
<dbReference type="InterPro" id="IPR031826">
    <property type="entry name" value="IC97/Casc1_N"/>
</dbReference>
<keyword evidence="5" id="KW-1185">Reference proteome</keyword>
<protein>
    <submittedName>
        <fullName evidence="4">Protein CASC1</fullName>
    </submittedName>
</protein>
<comment type="similarity">
    <text evidence="1">Belongs to the DNAI7 family.</text>
</comment>
<dbReference type="Pfam" id="PF15927">
    <property type="entry name" value="Casc1_N"/>
    <property type="match status" value="1"/>
</dbReference>
<feature type="domain" description="Complex 1 LYR protein" evidence="2">
    <location>
        <begin position="7"/>
        <end position="58"/>
    </location>
</feature>
<dbReference type="InterPro" id="IPR045296">
    <property type="entry name" value="Complex1_LYR_ETFRF1_LYRM5"/>
</dbReference>
<dbReference type="GO" id="GO:0005930">
    <property type="term" value="C:axoneme"/>
    <property type="evidence" value="ECO:0007669"/>
    <property type="project" value="TreeGrafter"/>
</dbReference>
<dbReference type="Proteomes" id="UP000499080">
    <property type="component" value="Unassembled WGS sequence"/>
</dbReference>
<organism evidence="4 5">
    <name type="scientific">Araneus ventricosus</name>
    <name type="common">Orbweaver spider</name>
    <name type="synonym">Epeira ventricosa</name>
    <dbReference type="NCBI Taxonomy" id="182803"/>
    <lineage>
        <taxon>Eukaryota</taxon>
        <taxon>Metazoa</taxon>
        <taxon>Ecdysozoa</taxon>
        <taxon>Arthropoda</taxon>
        <taxon>Chelicerata</taxon>
        <taxon>Arachnida</taxon>
        <taxon>Araneae</taxon>
        <taxon>Araneomorphae</taxon>
        <taxon>Entelegynae</taxon>
        <taxon>Araneoidea</taxon>
        <taxon>Araneidae</taxon>
        <taxon>Araneus</taxon>
    </lineage>
</organism>
<evidence type="ECO:0000259" key="2">
    <source>
        <dbReference type="Pfam" id="PF05347"/>
    </source>
</evidence>
<dbReference type="GO" id="GO:0008017">
    <property type="term" value="F:microtubule binding"/>
    <property type="evidence" value="ECO:0007669"/>
    <property type="project" value="TreeGrafter"/>
</dbReference>